<dbReference type="Proteomes" id="UP000623467">
    <property type="component" value="Unassembled WGS sequence"/>
</dbReference>
<evidence type="ECO:0000313" key="2">
    <source>
        <dbReference type="EMBL" id="KAF7366451.1"/>
    </source>
</evidence>
<evidence type="ECO:0000313" key="3">
    <source>
        <dbReference type="Proteomes" id="UP000623467"/>
    </source>
</evidence>
<sequence>MAEKGPADPRKFNYKPRNHNYAPVYVAGFGIAPAPPPLPPLSTKILARTVGNGKSGPHDQLQSSLFGTLFPELRNLIFIYALTEYDDHSRPYSKHSYHYRPGFEYAKKISTNLLCTCRRIYLETHLLPVSLNEHVFHMHRPPPYGKHVSDYDTYFVQMSRLHRSAVQSVRFFTPMRWLHSRRAPKDSARWADGLVVPKLIITIRHFDWQLWVRRQELRIGEPDNKWGEWIGSVPGLQELQLELETLEAKKEELEDRVKAARQWTFPLENGSCLVHDGAPAVQSTWLGSAALTPPGVRRVLSGRAFDPVLEDQYDASYAFDLKLHVRRITFIVKPVV</sequence>
<keyword evidence="3" id="KW-1185">Reference proteome</keyword>
<accession>A0A8H6YX74</accession>
<proteinExistence type="predicted"/>
<dbReference type="EMBL" id="JACAZH010000006">
    <property type="protein sequence ID" value="KAF7366451.1"/>
    <property type="molecule type" value="Genomic_DNA"/>
</dbReference>
<evidence type="ECO:0000256" key="1">
    <source>
        <dbReference type="SAM" id="Coils"/>
    </source>
</evidence>
<protein>
    <submittedName>
        <fullName evidence="2">Uncharacterized protein</fullName>
    </submittedName>
</protein>
<feature type="coiled-coil region" evidence="1">
    <location>
        <begin position="236"/>
        <end position="263"/>
    </location>
</feature>
<organism evidence="2 3">
    <name type="scientific">Mycena sanguinolenta</name>
    <dbReference type="NCBI Taxonomy" id="230812"/>
    <lineage>
        <taxon>Eukaryota</taxon>
        <taxon>Fungi</taxon>
        <taxon>Dikarya</taxon>
        <taxon>Basidiomycota</taxon>
        <taxon>Agaricomycotina</taxon>
        <taxon>Agaricomycetes</taxon>
        <taxon>Agaricomycetidae</taxon>
        <taxon>Agaricales</taxon>
        <taxon>Marasmiineae</taxon>
        <taxon>Mycenaceae</taxon>
        <taxon>Mycena</taxon>
    </lineage>
</organism>
<dbReference type="PANTHER" id="PTHR42085">
    <property type="entry name" value="F-BOX DOMAIN-CONTAINING PROTEIN"/>
    <property type="match status" value="1"/>
</dbReference>
<dbReference type="InterPro" id="IPR038883">
    <property type="entry name" value="AN11006-like"/>
</dbReference>
<dbReference type="OrthoDB" id="288942at2759"/>
<comment type="caution">
    <text evidence="2">The sequence shown here is derived from an EMBL/GenBank/DDBJ whole genome shotgun (WGS) entry which is preliminary data.</text>
</comment>
<dbReference type="AlphaFoldDB" id="A0A8H6YX74"/>
<name>A0A8H6YX74_9AGAR</name>
<reference evidence="2" key="1">
    <citation type="submission" date="2020-05" db="EMBL/GenBank/DDBJ databases">
        <title>Mycena genomes resolve the evolution of fungal bioluminescence.</title>
        <authorList>
            <person name="Tsai I.J."/>
        </authorList>
    </citation>
    <scope>NUCLEOTIDE SEQUENCE</scope>
    <source>
        <strain evidence="2">160909Yilan</strain>
    </source>
</reference>
<keyword evidence="1" id="KW-0175">Coiled coil</keyword>
<gene>
    <name evidence="2" type="ORF">MSAN_00902100</name>
</gene>
<dbReference type="PANTHER" id="PTHR42085:SF1">
    <property type="entry name" value="F-BOX DOMAIN-CONTAINING PROTEIN"/>
    <property type="match status" value="1"/>
</dbReference>